<dbReference type="GO" id="GO:0051707">
    <property type="term" value="P:response to other organism"/>
    <property type="evidence" value="ECO:0007669"/>
    <property type="project" value="UniProtKB-ARBA"/>
</dbReference>
<dbReference type="Pfam" id="PF01453">
    <property type="entry name" value="B_lectin"/>
    <property type="match status" value="1"/>
</dbReference>
<protein>
    <recommendedName>
        <fullName evidence="2">non-specific serine/threonine protein kinase</fullName>
        <ecNumber evidence="2">2.7.11.1</ecNumber>
    </recommendedName>
</protein>
<dbReference type="Proteomes" id="UP001054889">
    <property type="component" value="Unassembled WGS sequence"/>
</dbReference>
<evidence type="ECO:0000259" key="6">
    <source>
        <dbReference type="Pfam" id="PF01453"/>
    </source>
</evidence>
<comment type="subcellular location">
    <subcellularLocation>
        <location evidence="1">Membrane</location>
        <topology evidence="1">Single-pass type I membrane protein</topology>
    </subcellularLocation>
</comment>
<evidence type="ECO:0000256" key="3">
    <source>
        <dbReference type="ARBA" id="ARBA00023170"/>
    </source>
</evidence>
<evidence type="ECO:0000313" key="7">
    <source>
        <dbReference type="EMBL" id="GJN01631.1"/>
    </source>
</evidence>
<evidence type="ECO:0000256" key="4">
    <source>
        <dbReference type="ARBA" id="ARBA00047899"/>
    </source>
</evidence>
<dbReference type="AlphaFoldDB" id="A0AAV5CU06"/>
<sequence>MPSGDPYDADEVVVLDMMMRSCGLLPPPVAAHASAVPCLCHRRPSLLAPPLPYPACVTATLPYSRASSPLLPCSREELHPNRIRRLGPRRAGVLSDFDGRTVWETQNNIAMTGATAMLLDTRNLVLRSPNGTVIWQSIDHPTHNILPGMRLLLIHRPHLARRLVA</sequence>
<proteinExistence type="predicted"/>
<evidence type="ECO:0000256" key="5">
    <source>
        <dbReference type="ARBA" id="ARBA00048679"/>
    </source>
</evidence>
<accession>A0AAV5CU06</accession>
<evidence type="ECO:0000256" key="2">
    <source>
        <dbReference type="ARBA" id="ARBA00012513"/>
    </source>
</evidence>
<evidence type="ECO:0000256" key="1">
    <source>
        <dbReference type="ARBA" id="ARBA00004479"/>
    </source>
</evidence>
<dbReference type="InterPro" id="IPR036426">
    <property type="entry name" value="Bulb-type_lectin_dom_sf"/>
</dbReference>
<name>A0AAV5CU06_ELECO</name>
<keyword evidence="8" id="KW-1185">Reference proteome</keyword>
<dbReference type="EMBL" id="BQKI01000009">
    <property type="protein sequence ID" value="GJN01631.1"/>
    <property type="molecule type" value="Genomic_DNA"/>
</dbReference>
<dbReference type="InterPro" id="IPR001480">
    <property type="entry name" value="Bulb-type_lectin_dom"/>
</dbReference>
<comment type="catalytic activity">
    <reaction evidence="5">
        <text>L-seryl-[protein] + ATP = O-phospho-L-seryl-[protein] + ADP + H(+)</text>
        <dbReference type="Rhea" id="RHEA:17989"/>
        <dbReference type="Rhea" id="RHEA-COMP:9863"/>
        <dbReference type="Rhea" id="RHEA-COMP:11604"/>
        <dbReference type="ChEBI" id="CHEBI:15378"/>
        <dbReference type="ChEBI" id="CHEBI:29999"/>
        <dbReference type="ChEBI" id="CHEBI:30616"/>
        <dbReference type="ChEBI" id="CHEBI:83421"/>
        <dbReference type="ChEBI" id="CHEBI:456216"/>
        <dbReference type="EC" id="2.7.11.1"/>
    </reaction>
</comment>
<organism evidence="7 8">
    <name type="scientific">Eleusine coracana subsp. coracana</name>
    <dbReference type="NCBI Taxonomy" id="191504"/>
    <lineage>
        <taxon>Eukaryota</taxon>
        <taxon>Viridiplantae</taxon>
        <taxon>Streptophyta</taxon>
        <taxon>Embryophyta</taxon>
        <taxon>Tracheophyta</taxon>
        <taxon>Spermatophyta</taxon>
        <taxon>Magnoliopsida</taxon>
        <taxon>Liliopsida</taxon>
        <taxon>Poales</taxon>
        <taxon>Poaceae</taxon>
        <taxon>PACMAD clade</taxon>
        <taxon>Chloridoideae</taxon>
        <taxon>Cynodonteae</taxon>
        <taxon>Eleusininae</taxon>
        <taxon>Eleusine</taxon>
    </lineage>
</organism>
<dbReference type="EC" id="2.7.11.1" evidence="2"/>
<dbReference type="Gene3D" id="2.90.10.10">
    <property type="entry name" value="Bulb-type lectin domain"/>
    <property type="match status" value="1"/>
</dbReference>
<evidence type="ECO:0000313" key="8">
    <source>
        <dbReference type="Proteomes" id="UP001054889"/>
    </source>
</evidence>
<dbReference type="GO" id="GO:0016020">
    <property type="term" value="C:membrane"/>
    <property type="evidence" value="ECO:0007669"/>
    <property type="project" value="UniProtKB-SubCell"/>
</dbReference>
<keyword evidence="3" id="KW-0675">Receptor</keyword>
<reference evidence="7" key="1">
    <citation type="journal article" date="2018" name="DNA Res.">
        <title>Multiple hybrid de novo genome assembly of finger millet, an orphan allotetraploid crop.</title>
        <authorList>
            <person name="Hatakeyama M."/>
            <person name="Aluri S."/>
            <person name="Balachadran M.T."/>
            <person name="Sivarajan S.R."/>
            <person name="Patrignani A."/>
            <person name="Gruter S."/>
            <person name="Poveda L."/>
            <person name="Shimizu-Inatsugi R."/>
            <person name="Baeten J."/>
            <person name="Francoijs K.J."/>
            <person name="Nataraja K.N."/>
            <person name="Reddy Y.A.N."/>
            <person name="Phadnis S."/>
            <person name="Ravikumar R.L."/>
            <person name="Schlapbach R."/>
            <person name="Sreeman S.M."/>
            <person name="Shimizu K.K."/>
        </authorList>
    </citation>
    <scope>NUCLEOTIDE SEQUENCE</scope>
</reference>
<reference evidence="7" key="2">
    <citation type="submission" date="2021-12" db="EMBL/GenBank/DDBJ databases">
        <title>Resequencing data analysis of finger millet.</title>
        <authorList>
            <person name="Hatakeyama M."/>
            <person name="Aluri S."/>
            <person name="Balachadran M.T."/>
            <person name="Sivarajan S.R."/>
            <person name="Poveda L."/>
            <person name="Shimizu-Inatsugi R."/>
            <person name="Schlapbach R."/>
            <person name="Sreeman S.M."/>
            <person name="Shimizu K.K."/>
        </authorList>
    </citation>
    <scope>NUCLEOTIDE SEQUENCE</scope>
</reference>
<comment type="catalytic activity">
    <reaction evidence="4">
        <text>L-threonyl-[protein] + ATP = O-phospho-L-threonyl-[protein] + ADP + H(+)</text>
        <dbReference type="Rhea" id="RHEA:46608"/>
        <dbReference type="Rhea" id="RHEA-COMP:11060"/>
        <dbReference type="Rhea" id="RHEA-COMP:11605"/>
        <dbReference type="ChEBI" id="CHEBI:15378"/>
        <dbReference type="ChEBI" id="CHEBI:30013"/>
        <dbReference type="ChEBI" id="CHEBI:30616"/>
        <dbReference type="ChEBI" id="CHEBI:61977"/>
        <dbReference type="ChEBI" id="CHEBI:456216"/>
        <dbReference type="EC" id="2.7.11.1"/>
    </reaction>
</comment>
<dbReference type="GO" id="GO:0004674">
    <property type="term" value="F:protein serine/threonine kinase activity"/>
    <property type="evidence" value="ECO:0007669"/>
    <property type="project" value="UniProtKB-EC"/>
</dbReference>
<gene>
    <name evidence="7" type="primary">ga18910</name>
    <name evidence="7" type="ORF">PR202_ga18910</name>
</gene>
<dbReference type="SUPFAM" id="SSF51110">
    <property type="entry name" value="alpha-D-mannose-specific plant lectins"/>
    <property type="match status" value="1"/>
</dbReference>
<feature type="domain" description="Bulb-type lectin" evidence="6">
    <location>
        <begin position="93"/>
        <end position="164"/>
    </location>
</feature>
<comment type="caution">
    <text evidence="7">The sequence shown here is derived from an EMBL/GenBank/DDBJ whole genome shotgun (WGS) entry which is preliminary data.</text>
</comment>